<feature type="compositionally biased region" description="Low complexity" evidence="4">
    <location>
        <begin position="430"/>
        <end position="457"/>
    </location>
</feature>
<gene>
    <name evidence="8" type="ORF">LZC94_23230</name>
</gene>
<dbReference type="PANTHER" id="PTHR11709:SF394">
    <property type="entry name" value="FI03373P-RELATED"/>
    <property type="match status" value="1"/>
</dbReference>
<proteinExistence type="predicted"/>
<keyword evidence="2" id="KW-0560">Oxidoreductase</keyword>
<dbReference type="InterPro" id="IPR045087">
    <property type="entry name" value="Cu-oxidase_fam"/>
</dbReference>
<feature type="domain" description="Plastocyanin-like" evidence="7">
    <location>
        <begin position="78"/>
        <end position="187"/>
    </location>
</feature>
<dbReference type="RefSeq" id="WP_394829725.1">
    <property type="nucleotide sequence ID" value="NZ_CP089984.1"/>
</dbReference>
<dbReference type="InterPro" id="IPR011707">
    <property type="entry name" value="Cu-oxidase-like_N"/>
</dbReference>
<dbReference type="Pfam" id="PF07731">
    <property type="entry name" value="Cu-oxidase_2"/>
    <property type="match status" value="1"/>
</dbReference>
<feature type="region of interest" description="Disordered" evidence="4">
    <location>
        <begin position="430"/>
        <end position="465"/>
    </location>
</feature>
<dbReference type="InterPro" id="IPR006311">
    <property type="entry name" value="TAT_signal"/>
</dbReference>
<dbReference type="InterPro" id="IPR011706">
    <property type="entry name" value="Cu-oxidase_C"/>
</dbReference>
<protein>
    <submittedName>
        <fullName evidence="8">Copper oxidase</fullName>
    </submittedName>
</protein>
<dbReference type="SUPFAM" id="SSF49503">
    <property type="entry name" value="Cupredoxins"/>
    <property type="match status" value="2"/>
</dbReference>
<evidence type="ECO:0000256" key="1">
    <source>
        <dbReference type="ARBA" id="ARBA00022723"/>
    </source>
</evidence>
<evidence type="ECO:0000256" key="4">
    <source>
        <dbReference type="SAM" id="MobiDB-lite"/>
    </source>
</evidence>
<accession>A0ABZ2MC97</accession>
<dbReference type="PROSITE" id="PS00080">
    <property type="entry name" value="MULTICOPPER_OXIDASE2"/>
    <property type="match status" value="1"/>
</dbReference>
<dbReference type="CDD" id="cd04202">
    <property type="entry name" value="CuRO_D2_2dMcoN_like"/>
    <property type="match status" value="1"/>
</dbReference>
<keyword evidence="5" id="KW-0732">Signal</keyword>
<evidence type="ECO:0000256" key="3">
    <source>
        <dbReference type="ARBA" id="ARBA00023008"/>
    </source>
</evidence>
<dbReference type="Proteomes" id="UP001370348">
    <property type="component" value="Chromosome"/>
</dbReference>
<reference evidence="8 9" key="1">
    <citation type="submission" date="2021-12" db="EMBL/GenBank/DDBJ databases">
        <title>Discovery of the Pendulisporaceae a myxobacterial family with distinct sporulation behavior and unique specialized metabolism.</title>
        <authorList>
            <person name="Garcia R."/>
            <person name="Popoff A."/>
            <person name="Bader C.D."/>
            <person name="Loehr J."/>
            <person name="Walesch S."/>
            <person name="Walt C."/>
            <person name="Boldt J."/>
            <person name="Bunk B."/>
            <person name="Haeckl F.J.F.P.J."/>
            <person name="Gunesch A.P."/>
            <person name="Birkelbach J."/>
            <person name="Nuebel U."/>
            <person name="Pietschmann T."/>
            <person name="Bach T."/>
            <person name="Mueller R."/>
        </authorList>
    </citation>
    <scope>NUCLEOTIDE SEQUENCE [LARGE SCALE GENOMIC DNA]</scope>
    <source>
        <strain evidence="8 9">MSr11954</strain>
    </source>
</reference>
<dbReference type="Gene3D" id="2.60.40.420">
    <property type="entry name" value="Cupredoxins - blue copper proteins"/>
    <property type="match status" value="2"/>
</dbReference>
<keyword evidence="1" id="KW-0479">Metal-binding</keyword>
<evidence type="ECO:0000313" key="8">
    <source>
        <dbReference type="EMBL" id="WXB20121.1"/>
    </source>
</evidence>
<feature type="chain" id="PRO_5046252839" evidence="5">
    <location>
        <begin position="21"/>
        <end position="465"/>
    </location>
</feature>
<dbReference type="PANTHER" id="PTHR11709">
    <property type="entry name" value="MULTI-COPPER OXIDASE"/>
    <property type="match status" value="1"/>
</dbReference>
<dbReference type="InterPro" id="IPR002355">
    <property type="entry name" value="Cu_oxidase_Cu_BS"/>
</dbReference>
<feature type="signal peptide" evidence="5">
    <location>
        <begin position="1"/>
        <end position="20"/>
    </location>
</feature>
<evidence type="ECO:0000256" key="2">
    <source>
        <dbReference type="ARBA" id="ARBA00023002"/>
    </source>
</evidence>
<keyword evidence="9" id="KW-1185">Reference proteome</keyword>
<evidence type="ECO:0000259" key="6">
    <source>
        <dbReference type="Pfam" id="PF07731"/>
    </source>
</evidence>
<dbReference type="PROSITE" id="PS51318">
    <property type="entry name" value="TAT"/>
    <property type="match status" value="1"/>
</dbReference>
<sequence>MISRRDILSSAALLGGAVLAAPVKRADAALPPGLSQPTATPRGPLPYTPVITPNGGSLPWIMDGNVKVFHLVAEEVKREFAPGMIVNAWGYNGLTPGPTIEAVEGDRVRIFLTNRLPERTSAHWHGIILPNGMDGVAGLLQPHIEPGETYVYEFVVRKPGTFMYHPHSDEMVQMALGMMGFFIVHPRVHERVDRDFAIMLMEWAIAPGTARPNPAVMTDFNIFTFNSRVWPGTAPLVVKKNDRVRIRLGNLSMDNHPIHIHGHNFEITGTDGGRIRESARWPETTVDVPVGTTRDIEFLADNPGDWPFHCHKSHHTMNAMSHEIPNLIGVKQGSVEQKVRKILPGYMAMGENGMGNMMDMGRPKNTLPMMAGDGPFGPIEMGGMFTVIKIREGLTDYSQDPGWYKHPEGTVAHKVDPSKVPPIAPIAMAAPASATATSSAPAAGTPAAGTPAGRASGEPPPPPRR</sequence>
<dbReference type="Pfam" id="PF07732">
    <property type="entry name" value="Cu-oxidase_3"/>
    <property type="match status" value="1"/>
</dbReference>
<dbReference type="CDD" id="cd13860">
    <property type="entry name" value="CuRO_1_2dMco_1"/>
    <property type="match status" value="1"/>
</dbReference>
<evidence type="ECO:0000259" key="7">
    <source>
        <dbReference type="Pfam" id="PF07732"/>
    </source>
</evidence>
<evidence type="ECO:0000256" key="5">
    <source>
        <dbReference type="SAM" id="SignalP"/>
    </source>
</evidence>
<organism evidence="8 9">
    <name type="scientific">Pendulispora albinea</name>
    <dbReference type="NCBI Taxonomy" id="2741071"/>
    <lineage>
        <taxon>Bacteria</taxon>
        <taxon>Pseudomonadati</taxon>
        <taxon>Myxococcota</taxon>
        <taxon>Myxococcia</taxon>
        <taxon>Myxococcales</taxon>
        <taxon>Sorangiineae</taxon>
        <taxon>Pendulisporaceae</taxon>
        <taxon>Pendulispora</taxon>
    </lineage>
</organism>
<feature type="domain" description="Plastocyanin-like" evidence="6">
    <location>
        <begin position="218"/>
        <end position="324"/>
    </location>
</feature>
<name>A0ABZ2MC97_9BACT</name>
<dbReference type="InterPro" id="IPR008972">
    <property type="entry name" value="Cupredoxin"/>
</dbReference>
<dbReference type="EMBL" id="CP089984">
    <property type="protein sequence ID" value="WXB20121.1"/>
    <property type="molecule type" value="Genomic_DNA"/>
</dbReference>
<evidence type="ECO:0000313" key="9">
    <source>
        <dbReference type="Proteomes" id="UP001370348"/>
    </source>
</evidence>
<keyword evidence="3" id="KW-0186">Copper</keyword>